<name>A0A9W8YD32_9PLEO</name>
<dbReference type="GO" id="GO:0004672">
    <property type="term" value="F:protein kinase activity"/>
    <property type="evidence" value="ECO:0007669"/>
    <property type="project" value="InterPro"/>
</dbReference>
<dbReference type="Gene3D" id="1.10.510.10">
    <property type="entry name" value="Transferase(Phosphotransferase) domain 1"/>
    <property type="match status" value="1"/>
</dbReference>
<dbReference type="Proteomes" id="UP001140560">
    <property type="component" value="Unassembled WGS sequence"/>
</dbReference>
<comment type="caution">
    <text evidence="1">The sequence shown here is derived from an EMBL/GenBank/DDBJ whole genome shotgun (WGS) entry which is preliminary data.</text>
</comment>
<dbReference type="InterPro" id="IPR008271">
    <property type="entry name" value="Ser/Thr_kinase_AS"/>
</dbReference>
<evidence type="ECO:0000313" key="1">
    <source>
        <dbReference type="EMBL" id="KAJ4374214.1"/>
    </source>
</evidence>
<organism evidence="1 2">
    <name type="scientific">Neocucurbitaria cava</name>
    <dbReference type="NCBI Taxonomy" id="798079"/>
    <lineage>
        <taxon>Eukaryota</taxon>
        <taxon>Fungi</taxon>
        <taxon>Dikarya</taxon>
        <taxon>Ascomycota</taxon>
        <taxon>Pezizomycotina</taxon>
        <taxon>Dothideomycetes</taxon>
        <taxon>Pleosporomycetidae</taxon>
        <taxon>Pleosporales</taxon>
        <taxon>Pleosporineae</taxon>
        <taxon>Cucurbitariaceae</taxon>
        <taxon>Neocucurbitaria</taxon>
    </lineage>
</organism>
<dbReference type="SUPFAM" id="SSF56112">
    <property type="entry name" value="Protein kinase-like (PK-like)"/>
    <property type="match status" value="1"/>
</dbReference>
<accession>A0A9W8YD32</accession>
<evidence type="ECO:0000313" key="2">
    <source>
        <dbReference type="Proteomes" id="UP001140560"/>
    </source>
</evidence>
<dbReference type="PROSITE" id="PS00108">
    <property type="entry name" value="PROTEIN_KINASE_ST"/>
    <property type="match status" value="1"/>
</dbReference>
<dbReference type="InterPro" id="IPR011009">
    <property type="entry name" value="Kinase-like_dom_sf"/>
</dbReference>
<reference evidence="1" key="1">
    <citation type="submission" date="2022-10" db="EMBL/GenBank/DDBJ databases">
        <title>Tapping the CABI collections for fungal endophytes: first genome assemblies for Collariella, Neodidymelliopsis, Ascochyta clinopodiicola, Didymella pomorum, Didymosphaeria variabile, Neocosmospora piperis and Neocucurbitaria cava.</title>
        <authorList>
            <person name="Hill R."/>
        </authorList>
    </citation>
    <scope>NUCLEOTIDE SEQUENCE</scope>
    <source>
        <strain evidence="1">IMI 356814</strain>
    </source>
</reference>
<proteinExistence type="predicted"/>
<sequence length="223" mass="25570">MNVNTPFDLLRRMKSVDINYAGLMRTIKENKMNWASTESAITAERMIAWCMCQLAEPEVAFASLQAILAEALSRTVELTERDIFAVMLDQLKYMHALEEKDNALRISKHIFRKCGEVPALFPRQAIDFICQKLTTAGLTHFTHEILTANPTLIYEENLHTVGTGSYARVDSIKIDQQDMVWRWMLCLANTLAFIHAKDIRHKDIKPRNILVHEVMHSLTKLVA</sequence>
<gene>
    <name evidence="1" type="ORF">N0V83_002955</name>
</gene>
<dbReference type="EMBL" id="JAPEUY010000004">
    <property type="protein sequence ID" value="KAJ4374214.1"/>
    <property type="molecule type" value="Genomic_DNA"/>
</dbReference>
<protein>
    <recommendedName>
        <fullName evidence="3">Protein kinase domain-containing protein</fullName>
    </recommendedName>
</protein>
<dbReference type="AlphaFoldDB" id="A0A9W8YD32"/>
<dbReference type="OrthoDB" id="4062651at2759"/>
<keyword evidence="2" id="KW-1185">Reference proteome</keyword>
<evidence type="ECO:0008006" key="3">
    <source>
        <dbReference type="Google" id="ProtNLM"/>
    </source>
</evidence>